<protein>
    <recommendedName>
        <fullName evidence="4">WD40 repeat protein</fullName>
    </recommendedName>
</protein>
<name>A0A919RNE2_9ACTN</name>
<gene>
    <name evidence="2" type="ORF">Ssi02_54150</name>
</gene>
<feature type="region of interest" description="Disordered" evidence="1">
    <location>
        <begin position="60"/>
        <end position="79"/>
    </location>
</feature>
<dbReference type="Proteomes" id="UP000606172">
    <property type="component" value="Unassembled WGS sequence"/>
</dbReference>
<feature type="region of interest" description="Disordered" evidence="1">
    <location>
        <begin position="1"/>
        <end position="30"/>
    </location>
</feature>
<evidence type="ECO:0000256" key="1">
    <source>
        <dbReference type="SAM" id="MobiDB-lite"/>
    </source>
</evidence>
<accession>A0A919RNE2</accession>
<evidence type="ECO:0000313" key="3">
    <source>
        <dbReference type="Proteomes" id="UP000606172"/>
    </source>
</evidence>
<dbReference type="SUPFAM" id="SSF82171">
    <property type="entry name" value="DPP6 N-terminal domain-like"/>
    <property type="match status" value="1"/>
</dbReference>
<comment type="caution">
    <text evidence="2">The sequence shown here is derived from an EMBL/GenBank/DDBJ whole genome shotgun (WGS) entry which is preliminary data.</text>
</comment>
<proteinExistence type="predicted"/>
<dbReference type="EMBL" id="BOOW01000034">
    <property type="protein sequence ID" value="GII95184.1"/>
    <property type="molecule type" value="Genomic_DNA"/>
</dbReference>
<evidence type="ECO:0000313" key="2">
    <source>
        <dbReference type="EMBL" id="GII95184.1"/>
    </source>
</evidence>
<dbReference type="AlphaFoldDB" id="A0A919RNE2"/>
<dbReference type="RefSeq" id="WP_204030267.1">
    <property type="nucleotide sequence ID" value="NZ_BOOW01000034.1"/>
</dbReference>
<evidence type="ECO:0008006" key="4">
    <source>
        <dbReference type="Google" id="ProtNLM"/>
    </source>
</evidence>
<sequence>MSDVRDKKKGLAGGSVQSASAPGGERGGAPGRFGRYALALAVLVGGAFTYVSLTDVPGEAAQAGPTPAPPPSAAPTPVVSSTPAMAEEWTPQPFTLPVQYAYAPDLHNCRRGASPQDVSESIACNGWTLRVKHTNGEKPDEQGLAHSRTCSQRGCWSNIRLHDAVNFAKIDESTTRSMPLQISPDGHSVVYFSASRMQFVGWHLPTARIEPVSPRMDVATLAEFQGVDISPDGRFFSVSFSGESPRVLVTNAATRKTSTFRGFCDVLGISRNATVIAAGRGCRDAAGSSPVKKGTVAILDRRGKIQGEWRRDGIDYSLSPDGLRLVEVRSDVDESGKEQLVIYNTKTAGRVLKKHELRLLSQPKTASATGRSWANEHEYVVRADKAGGRGSLGYYAVDVRSGASQRLRDLPLRGGEQFSLGKVGTES</sequence>
<keyword evidence="3" id="KW-1185">Reference proteome</keyword>
<organism evidence="2 3">
    <name type="scientific">Sinosporangium siamense</name>
    <dbReference type="NCBI Taxonomy" id="1367973"/>
    <lineage>
        <taxon>Bacteria</taxon>
        <taxon>Bacillati</taxon>
        <taxon>Actinomycetota</taxon>
        <taxon>Actinomycetes</taxon>
        <taxon>Streptosporangiales</taxon>
        <taxon>Streptosporangiaceae</taxon>
        <taxon>Sinosporangium</taxon>
    </lineage>
</organism>
<reference evidence="2" key="1">
    <citation type="submission" date="2021-01" db="EMBL/GenBank/DDBJ databases">
        <title>Whole genome shotgun sequence of Sinosporangium siamense NBRC 109515.</title>
        <authorList>
            <person name="Komaki H."/>
            <person name="Tamura T."/>
        </authorList>
    </citation>
    <scope>NUCLEOTIDE SEQUENCE</scope>
    <source>
        <strain evidence="2">NBRC 109515</strain>
    </source>
</reference>